<proteinExistence type="predicted"/>
<organism evidence="3">
    <name type="scientific">hydrothermal vent metagenome</name>
    <dbReference type="NCBI Taxonomy" id="652676"/>
    <lineage>
        <taxon>unclassified sequences</taxon>
        <taxon>metagenomes</taxon>
        <taxon>ecological metagenomes</taxon>
    </lineage>
</organism>
<reference evidence="3" key="1">
    <citation type="submission" date="2018-06" db="EMBL/GenBank/DDBJ databases">
        <authorList>
            <person name="Zhirakovskaya E."/>
        </authorList>
    </citation>
    <scope>NUCLEOTIDE SEQUENCE</scope>
</reference>
<dbReference type="InterPro" id="IPR019479">
    <property type="entry name" value="Peroxiredoxin_C"/>
</dbReference>
<dbReference type="AlphaFoldDB" id="A0A3B0RNH7"/>
<evidence type="ECO:0000256" key="1">
    <source>
        <dbReference type="SAM" id="MobiDB-lite"/>
    </source>
</evidence>
<feature type="domain" description="Peroxiredoxin C-terminal" evidence="2">
    <location>
        <begin position="3"/>
        <end position="28"/>
    </location>
</feature>
<dbReference type="Pfam" id="PF10417">
    <property type="entry name" value="1-cysPrx_C"/>
    <property type="match status" value="1"/>
</dbReference>
<feature type="region of interest" description="Disordered" evidence="1">
    <location>
        <begin position="1"/>
        <end position="22"/>
    </location>
</feature>
<dbReference type="EMBL" id="UOEF01000152">
    <property type="protein sequence ID" value="VAV92991.1"/>
    <property type="molecule type" value="Genomic_DNA"/>
</dbReference>
<feature type="non-terminal residue" evidence="3">
    <location>
        <position position="1"/>
    </location>
</feature>
<sequence length="50" mass="5586">QRSDASQCLTPEGWQPGDDLLRPPAQQVSEVLKADGAADWFFHTTKDEEN</sequence>
<evidence type="ECO:0000313" key="3">
    <source>
        <dbReference type="EMBL" id="VAV92991.1"/>
    </source>
</evidence>
<evidence type="ECO:0000259" key="2">
    <source>
        <dbReference type="Pfam" id="PF10417"/>
    </source>
</evidence>
<accession>A0A3B0RNH7</accession>
<protein>
    <recommendedName>
        <fullName evidence="2">Peroxiredoxin C-terminal domain-containing protein</fullName>
    </recommendedName>
</protein>
<gene>
    <name evidence="3" type="ORF">MNBD_ALPHA04-13</name>
</gene>
<name>A0A3B0RNH7_9ZZZZ</name>
<dbReference type="GO" id="GO:0051920">
    <property type="term" value="F:peroxiredoxin activity"/>
    <property type="evidence" value="ECO:0007669"/>
    <property type="project" value="InterPro"/>
</dbReference>